<keyword evidence="3" id="KW-1185">Reference proteome</keyword>
<protein>
    <submittedName>
        <fullName evidence="4">Dolichyl-diphosphooligosaccharide--protein glycotransferase</fullName>
    </submittedName>
</protein>
<dbReference type="GO" id="GO:0005739">
    <property type="term" value="C:mitochondrion"/>
    <property type="evidence" value="ECO:0007669"/>
    <property type="project" value="GOC"/>
</dbReference>
<name>A0A158QA22_ENTVE</name>
<reference evidence="4" key="1">
    <citation type="submission" date="2016-04" db="UniProtKB">
        <authorList>
            <consortium name="WormBaseParasite"/>
        </authorList>
    </citation>
    <scope>IDENTIFICATION</scope>
</reference>
<evidence type="ECO:0000313" key="4">
    <source>
        <dbReference type="WBParaSite" id="EVEC_0000391201-mRNA-1"/>
    </source>
</evidence>
<dbReference type="WBParaSite" id="EVEC_0000391201-mRNA-1">
    <property type="protein sequence ID" value="EVEC_0000391201-mRNA-1"/>
    <property type="gene ID" value="EVEC_0000391201"/>
</dbReference>
<evidence type="ECO:0000313" key="2">
    <source>
        <dbReference type="EMBL" id="VDD88477.1"/>
    </source>
</evidence>
<evidence type="ECO:0000256" key="1">
    <source>
        <dbReference type="SAM" id="Phobius"/>
    </source>
</evidence>
<sequence>MGGLGTVLYRSVAKRFSTLFLAAAGGAFFFEINRFLLIFQFYEVENRMWWSITVMVSHHREMSF</sequence>
<dbReference type="AlphaFoldDB" id="A0A158QA22"/>
<proteinExistence type="predicted"/>
<feature type="transmembrane region" description="Helical" evidence="1">
    <location>
        <begin position="20"/>
        <end position="42"/>
    </location>
</feature>
<reference evidence="2 3" key="2">
    <citation type="submission" date="2018-10" db="EMBL/GenBank/DDBJ databases">
        <authorList>
            <consortium name="Pathogen Informatics"/>
        </authorList>
    </citation>
    <scope>NUCLEOTIDE SEQUENCE [LARGE SCALE GENOMIC DNA]</scope>
</reference>
<evidence type="ECO:0000313" key="3">
    <source>
        <dbReference type="Proteomes" id="UP000274131"/>
    </source>
</evidence>
<accession>A0A158QA22</accession>
<dbReference type="Proteomes" id="UP000274131">
    <property type="component" value="Unassembled WGS sequence"/>
</dbReference>
<keyword evidence="1" id="KW-1133">Transmembrane helix</keyword>
<dbReference type="Gene3D" id="1.20.5.260">
    <property type="entry name" value="Cytochrome b-c1 complex subunit 9"/>
    <property type="match status" value="1"/>
</dbReference>
<gene>
    <name evidence="2" type="ORF">EVEC_LOCUS3620</name>
</gene>
<keyword evidence="1" id="KW-0812">Transmembrane</keyword>
<dbReference type="EMBL" id="UXUI01007638">
    <property type="protein sequence ID" value="VDD88477.1"/>
    <property type="molecule type" value="Genomic_DNA"/>
</dbReference>
<keyword evidence="1" id="KW-0472">Membrane</keyword>
<organism evidence="4">
    <name type="scientific">Enterobius vermicularis</name>
    <name type="common">Human pinworm</name>
    <dbReference type="NCBI Taxonomy" id="51028"/>
    <lineage>
        <taxon>Eukaryota</taxon>
        <taxon>Metazoa</taxon>
        <taxon>Ecdysozoa</taxon>
        <taxon>Nematoda</taxon>
        <taxon>Chromadorea</taxon>
        <taxon>Rhabditida</taxon>
        <taxon>Spirurina</taxon>
        <taxon>Oxyuridomorpha</taxon>
        <taxon>Oxyuroidea</taxon>
        <taxon>Oxyuridae</taxon>
        <taxon>Enterobius</taxon>
    </lineage>
</organism>
<dbReference type="InterPro" id="IPR036656">
    <property type="entry name" value="QCR9_sf"/>
</dbReference>
<dbReference type="GO" id="GO:0045275">
    <property type="term" value="C:respiratory chain complex III"/>
    <property type="evidence" value="ECO:0007669"/>
    <property type="project" value="InterPro"/>
</dbReference>
<dbReference type="GO" id="GO:0006122">
    <property type="term" value="P:mitochondrial electron transport, ubiquinol to cytochrome c"/>
    <property type="evidence" value="ECO:0007669"/>
    <property type="project" value="InterPro"/>
</dbReference>